<evidence type="ECO:0000256" key="2">
    <source>
        <dbReference type="ARBA" id="ARBA00001947"/>
    </source>
</evidence>
<dbReference type="Pfam" id="PF00730">
    <property type="entry name" value="HhH-GPD"/>
    <property type="match status" value="1"/>
</dbReference>
<comment type="cofactor">
    <cofactor evidence="2">
        <name>Zn(2+)</name>
        <dbReference type="ChEBI" id="CHEBI:29105"/>
    </cofactor>
</comment>
<dbReference type="STRING" id="1765967.BW247_02840"/>
<dbReference type="InterPro" id="IPR051912">
    <property type="entry name" value="Alkylbase_DNA_Glycosylase/TA"/>
</dbReference>
<dbReference type="GO" id="GO:0032993">
    <property type="term" value="C:protein-DNA complex"/>
    <property type="evidence" value="ECO:0007669"/>
    <property type="project" value="TreeGrafter"/>
</dbReference>
<dbReference type="PANTHER" id="PTHR43003:SF13">
    <property type="entry name" value="DNA-3-METHYLADENINE GLYCOSYLASE 2"/>
    <property type="match status" value="1"/>
</dbReference>
<dbReference type="InterPro" id="IPR035451">
    <property type="entry name" value="Ada-like_dom_sf"/>
</dbReference>
<keyword evidence="12" id="KW-1185">Reference proteome</keyword>
<dbReference type="SMART" id="SM00342">
    <property type="entry name" value="HTH_ARAC"/>
    <property type="match status" value="1"/>
</dbReference>
<sequence>MHPELEHAACYRALLARDARFDGVFYTGVVSTGIFCRPVCPATPPKPENCVFLPSAAAAHRLGFRPCLRCRPELTPGIAGWRGTASTVSRALYLICEGALNDGNVDGLATRLGVSARHLRRLFERHVGASPLAVAQTQRILFAKKLLGESRLSMADIAIAAGFGSVRRFNDAMRRTYGRPPGELRRSMHTAAHHTEGVTVRLPYSPPYDWEAMLGFLASRAIAGVETVANNRYRRSFACDGAYGTLDVCADLPAHQLRATIRIDRIRALGSVVTRLRRLFDLDADLSAIDAHLAHDPLFAGRVRARPGLRVPGTWDTFELAVRAVLGQQISVAAATTLAGRLAAALGQPLESAVDGIGLLFPIPAVIATADLDGIGLTQRRAASLRQLAQAMRDNPHLLRPFETLENSIARLTELPGIGPWTAQYIAMRALREPDAFPASDLGLLRALETPAGRPTPAALLARAEAWRPWRAYAALRLWLQPDGAPA</sequence>
<evidence type="ECO:0000256" key="8">
    <source>
        <dbReference type="ARBA" id="ARBA00023163"/>
    </source>
</evidence>
<evidence type="ECO:0000259" key="10">
    <source>
        <dbReference type="PROSITE" id="PS01124"/>
    </source>
</evidence>
<dbReference type="RefSeq" id="WP_076835605.1">
    <property type="nucleotide sequence ID" value="NZ_CP019434.1"/>
</dbReference>
<dbReference type="GO" id="GO:0032131">
    <property type="term" value="F:alkylated DNA binding"/>
    <property type="evidence" value="ECO:0007669"/>
    <property type="project" value="TreeGrafter"/>
</dbReference>
<protein>
    <recommendedName>
        <fullName evidence="3">DNA-3-methyladenine glycosylase II</fullName>
        <ecNumber evidence="3">3.2.2.21</ecNumber>
    </recommendedName>
</protein>
<evidence type="ECO:0000256" key="6">
    <source>
        <dbReference type="ARBA" id="ARBA00023015"/>
    </source>
</evidence>
<accession>A0A1P8UEA5</accession>
<keyword evidence="4" id="KW-0489">Methyltransferase</keyword>
<dbReference type="GO" id="GO:0005737">
    <property type="term" value="C:cytoplasm"/>
    <property type="evidence" value="ECO:0007669"/>
    <property type="project" value="TreeGrafter"/>
</dbReference>
<keyword evidence="7" id="KW-0010">Activator</keyword>
<dbReference type="GO" id="GO:0006285">
    <property type="term" value="P:base-excision repair, AP site formation"/>
    <property type="evidence" value="ECO:0007669"/>
    <property type="project" value="TreeGrafter"/>
</dbReference>
<feature type="domain" description="HTH araC/xylS-type" evidence="10">
    <location>
        <begin position="89"/>
        <end position="187"/>
    </location>
</feature>
<evidence type="ECO:0000256" key="5">
    <source>
        <dbReference type="ARBA" id="ARBA00022763"/>
    </source>
</evidence>
<dbReference type="SUPFAM" id="SSF57884">
    <property type="entry name" value="Ada DNA repair protein, N-terminal domain (N-Ada 10)"/>
    <property type="match status" value="1"/>
</dbReference>
<dbReference type="PANTHER" id="PTHR43003">
    <property type="entry name" value="DNA-3-METHYLADENINE GLYCOSYLASE"/>
    <property type="match status" value="1"/>
</dbReference>
<dbReference type="Proteomes" id="UP000243807">
    <property type="component" value="Chromosome"/>
</dbReference>
<dbReference type="GO" id="GO:0008270">
    <property type="term" value="F:zinc ion binding"/>
    <property type="evidence" value="ECO:0007669"/>
    <property type="project" value="InterPro"/>
</dbReference>
<dbReference type="Pfam" id="PF06029">
    <property type="entry name" value="AlkA_N"/>
    <property type="match status" value="1"/>
</dbReference>
<dbReference type="InterPro" id="IPR018060">
    <property type="entry name" value="HTH_AraC"/>
</dbReference>
<keyword evidence="8" id="KW-0804">Transcription</keyword>
<dbReference type="GO" id="GO:0008168">
    <property type="term" value="F:methyltransferase activity"/>
    <property type="evidence" value="ECO:0007669"/>
    <property type="project" value="UniProtKB-KW"/>
</dbReference>
<dbReference type="InterPro" id="IPR037046">
    <property type="entry name" value="AlkA_N_sf"/>
</dbReference>
<dbReference type="Gene3D" id="3.30.310.20">
    <property type="entry name" value="DNA-3-methyladenine glycosylase AlkA, N-terminal domain"/>
    <property type="match status" value="1"/>
</dbReference>
<dbReference type="GO" id="GO:0008725">
    <property type="term" value="F:DNA-3-methyladenine glycosylase activity"/>
    <property type="evidence" value="ECO:0007669"/>
    <property type="project" value="TreeGrafter"/>
</dbReference>
<dbReference type="InterPro" id="IPR004026">
    <property type="entry name" value="Ada_DNA_repair_Zn-bd"/>
</dbReference>
<dbReference type="AlphaFoldDB" id="A0A1P8UEA5"/>
<dbReference type="InterPro" id="IPR010316">
    <property type="entry name" value="AlkA_N"/>
</dbReference>
<evidence type="ECO:0000313" key="11">
    <source>
        <dbReference type="EMBL" id="APZ42161.1"/>
    </source>
</evidence>
<dbReference type="Gene3D" id="1.10.1670.10">
    <property type="entry name" value="Helix-hairpin-Helix base-excision DNA repair enzymes (C-terminal)"/>
    <property type="match status" value="1"/>
</dbReference>
<dbReference type="SUPFAM" id="SSF46689">
    <property type="entry name" value="Homeodomain-like"/>
    <property type="match status" value="2"/>
</dbReference>
<dbReference type="Gene3D" id="1.10.340.30">
    <property type="entry name" value="Hypothetical protein, domain 2"/>
    <property type="match status" value="1"/>
</dbReference>
<dbReference type="EMBL" id="CP019434">
    <property type="protein sequence ID" value="APZ42161.1"/>
    <property type="molecule type" value="Genomic_DNA"/>
</dbReference>
<reference evidence="11 12" key="1">
    <citation type="submission" date="2017-01" db="EMBL/GenBank/DDBJ databases">
        <title>Draft sequence of Acidihalobacter ferrooxidans strain DSM 14175 (strain V8).</title>
        <authorList>
            <person name="Khaleque H.N."/>
            <person name="Ramsay J.P."/>
            <person name="Murphy R.J.T."/>
            <person name="Kaksonen A.H."/>
            <person name="Boxall N.J."/>
            <person name="Watkin E.L.J."/>
        </authorList>
    </citation>
    <scope>NUCLEOTIDE SEQUENCE [LARGE SCALE GENOMIC DNA]</scope>
    <source>
        <strain evidence="11 12">V8</strain>
    </source>
</reference>
<dbReference type="GO" id="GO:0043916">
    <property type="term" value="F:DNA-7-methylguanine glycosylase activity"/>
    <property type="evidence" value="ECO:0007669"/>
    <property type="project" value="TreeGrafter"/>
</dbReference>
<dbReference type="InterPro" id="IPR009057">
    <property type="entry name" value="Homeodomain-like_sf"/>
</dbReference>
<proteinExistence type="predicted"/>
<evidence type="ECO:0000256" key="4">
    <source>
        <dbReference type="ARBA" id="ARBA00022603"/>
    </source>
</evidence>
<dbReference type="GO" id="GO:0006307">
    <property type="term" value="P:DNA alkylation repair"/>
    <property type="evidence" value="ECO:0007669"/>
    <property type="project" value="TreeGrafter"/>
</dbReference>
<evidence type="ECO:0000256" key="1">
    <source>
        <dbReference type="ARBA" id="ARBA00000086"/>
    </source>
</evidence>
<dbReference type="KEGG" id="afy:BW247_02840"/>
<keyword evidence="4" id="KW-0808">Transferase</keyword>
<dbReference type="SUPFAM" id="SSF48150">
    <property type="entry name" value="DNA-glycosylase"/>
    <property type="match status" value="1"/>
</dbReference>
<dbReference type="OrthoDB" id="9811249at2"/>
<dbReference type="InterPro" id="IPR003265">
    <property type="entry name" value="HhH-GPD_domain"/>
</dbReference>
<dbReference type="Pfam" id="PF12833">
    <property type="entry name" value="HTH_18"/>
    <property type="match status" value="1"/>
</dbReference>
<gene>
    <name evidence="11" type="ORF">BW247_02840</name>
</gene>
<name>A0A1P8UEA5_9GAMM</name>
<keyword evidence="6" id="KW-0805">Transcription regulation</keyword>
<dbReference type="GO" id="GO:0003700">
    <property type="term" value="F:DNA-binding transcription factor activity"/>
    <property type="evidence" value="ECO:0007669"/>
    <property type="project" value="InterPro"/>
</dbReference>
<evidence type="ECO:0000256" key="3">
    <source>
        <dbReference type="ARBA" id="ARBA00012000"/>
    </source>
</evidence>
<dbReference type="SUPFAM" id="SSF55945">
    <property type="entry name" value="TATA-box binding protein-like"/>
    <property type="match status" value="1"/>
</dbReference>
<evidence type="ECO:0000256" key="9">
    <source>
        <dbReference type="ARBA" id="ARBA00023204"/>
    </source>
</evidence>
<dbReference type="Gene3D" id="3.40.10.10">
    <property type="entry name" value="DNA Methylphosphotriester Repair Domain"/>
    <property type="match status" value="1"/>
</dbReference>
<dbReference type="SMART" id="SM01009">
    <property type="entry name" value="AlkA_N"/>
    <property type="match status" value="1"/>
</dbReference>
<dbReference type="PROSITE" id="PS01124">
    <property type="entry name" value="HTH_ARAC_FAMILY_2"/>
    <property type="match status" value="1"/>
</dbReference>
<dbReference type="InterPro" id="IPR011257">
    <property type="entry name" value="DNA_glycosylase"/>
</dbReference>
<evidence type="ECO:0000313" key="12">
    <source>
        <dbReference type="Proteomes" id="UP000243807"/>
    </source>
</evidence>
<comment type="catalytic activity">
    <reaction evidence="1">
        <text>Hydrolysis of alkylated DNA, releasing 3-methyladenine, 3-methylguanine, 7-methylguanine and 7-methyladenine.</text>
        <dbReference type="EC" id="3.2.2.21"/>
    </reaction>
</comment>
<keyword evidence="9" id="KW-0234">DNA repair</keyword>
<keyword evidence="5" id="KW-0227">DNA damage</keyword>
<evidence type="ECO:0000256" key="7">
    <source>
        <dbReference type="ARBA" id="ARBA00023159"/>
    </source>
</evidence>
<organism evidence="11 12">
    <name type="scientific">Acidihalobacter ferrooxydans</name>
    <dbReference type="NCBI Taxonomy" id="1765967"/>
    <lineage>
        <taxon>Bacteria</taxon>
        <taxon>Pseudomonadati</taxon>
        <taxon>Pseudomonadota</taxon>
        <taxon>Gammaproteobacteria</taxon>
        <taxon>Chromatiales</taxon>
        <taxon>Ectothiorhodospiraceae</taxon>
        <taxon>Acidihalobacter</taxon>
    </lineage>
</organism>
<dbReference type="EC" id="3.2.2.21" evidence="3"/>
<dbReference type="CDD" id="cd00056">
    <property type="entry name" value="ENDO3c"/>
    <property type="match status" value="1"/>
</dbReference>
<dbReference type="SMART" id="SM00478">
    <property type="entry name" value="ENDO3c"/>
    <property type="match status" value="1"/>
</dbReference>
<dbReference type="Pfam" id="PF02805">
    <property type="entry name" value="Ada_Zn_binding"/>
    <property type="match status" value="1"/>
</dbReference>
<dbReference type="GO" id="GO:0043565">
    <property type="term" value="F:sequence-specific DNA binding"/>
    <property type="evidence" value="ECO:0007669"/>
    <property type="project" value="InterPro"/>
</dbReference>
<dbReference type="Gene3D" id="1.10.10.60">
    <property type="entry name" value="Homeodomain-like"/>
    <property type="match status" value="1"/>
</dbReference>
<dbReference type="GO" id="GO:0032259">
    <property type="term" value="P:methylation"/>
    <property type="evidence" value="ECO:0007669"/>
    <property type="project" value="UniProtKB-KW"/>
</dbReference>
<dbReference type="InterPro" id="IPR023170">
    <property type="entry name" value="HhH_base_excis_C"/>
</dbReference>